<proteinExistence type="predicted"/>
<dbReference type="Proteomes" id="UP001383192">
    <property type="component" value="Unassembled WGS sequence"/>
</dbReference>
<protein>
    <recommendedName>
        <fullName evidence="1">Enoyl reductase (ER) domain-containing protein</fullName>
    </recommendedName>
</protein>
<dbReference type="EMBL" id="JAYKXP010000053">
    <property type="protein sequence ID" value="KAK7035342.1"/>
    <property type="molecule type" value="Genomic_DNA"/>
</dbReference>
<dbReference type="Gene3D" id="3.90.180.10">
    <property type="entry name" value="Medium-chain alcohol dehydrogenases, catalytic domain"/>
    <property type="match status" value="1"/>
</dbReference>
<dbReference type="AlphaFoldDB" id="A0AAW0C955"/>
<dbReference type="SUPFAM" id="SSF50129">
    <property type="entry name" value="GroES-like"/>
    <property type="match status" value="1"/>
</dbReference>
<keyword evidence="3" id="KW-1185">Reference proteome</keyword>
<dbReference type="CDD" id="cd08249">
    <property type="entry name" value="enoyl_reductase_like"/>
    <property type="match status" value="1"/>
</dbReference>
<name>A0AAW0C955_9AGAR</name>
<dbReference type="InterPro" id="IPR047122">
    <property type="entry name" value="Trans-enoyl_RdTase-like"/>
</dbReference>
<gene>
    <name evidence="2" type="ORF">VNI00_011873</name>
</gene>
<evidence type="ECO:0000259" key="1">
    <source>
        <dbReference type="SMART" id="SM00829"/>
    </source>
</evidence>
<reference evidence="2 3" key="1">
    <citation type="submission" date="2024-01" db="EMBL/GenBank/DDBJ databases">
        <title>A draft genome for a cacao thread blight-causing isolate of Paramarasmius palmivorus.</title>
        <authorList>
            <person name="Baruah I.K."/>
            <person name="Bukari Y."/>
            <person name="Amoako-Attah I."/>
            <person name="Meinhardt L.W."/>
            <person name="Bailey B.A."/>
            <person name="Cohen S.P."/>
        </authorList>
    </citation>
    <scope>NUCLEOTIDE SEQUENCE [LARGE SCALE GENOMIC DNA]</scope>
    <source>
        <strain evidence="2 3">GH-12</strain>
    </source>
</reference>
<evidence type="ECO:0000313" key="3">
    <source>
        <dbReference type="Proteomes" id="UP001383192"/>
    </source>
</evidence>
<dbReference type="Gene3D" id="3.40.50.720">
    <property type="entry name" value="NAD(P)-binding Rossmann-like Domain"/>
    <property type="match status" value="1"/>
</dbReference>
<dbReference type="GO" id="GO:0016651">
    <property type="term" value="F:oxidoreductase activity, acting on NAD(P)H"/>
    <property type="evidence" value="ECO:0007669"/>
    <property type="project" value="InterPro"/>
</dbReference>
<accession>A0AAW0C955</accession>
<dbReference type="PANTHER" id="PTHR45348">
    <property type="entry name" value="HYPOTHETICAL OXIDOREDUCTASE (EUROFUNG)"/>
    <property type="match status" value="1"/>
</dbReference>
<dbReference type="InterPro" id="IPR020843">
    <property type="entry name" value="ER"/>
</dbReference>
<evidence type="ECO:0000313" key="2">
    <source>
        <dbReference type="EMBL" id="KAK7035342.1"/>
    </source>
</evidence>
<dbReference type="Pfam" id="PF00107">
    <property type="entry name" value="ADH_zinc_N"/>
    <property type="match status" value="1"/>
</dbReference>
<dbReference type="InterPro" id="IPR011032">
    <property type="entry name" value="GroES-like_sf"/>
</dbReference>
<dbReference type="InterPro" id="IPR036291">
    <property type="entry name" value="NAD(P)-bd_dom_sf"/>
</dbReference>
<dbReference type="PANTHER" id="PTHR45348:SF5">
    <property type="entry name" value="OXIDOREDUCTASE, PUTATIVE (AFU_ORTHOLOGUE AFUA_8G01420)-RELATED"/>
    <property type="match status" value="1"/>
</dbReference>
<dbReference type="SUPFAM" id="SSF51735">
    <property type="entry name" value="NAD(P)-binding Rossmann-fold domains"/>
    <property type="match status" value="1"/>
</dbReference>
<comment type="caution">
    <text evidence="2">The sequence shown here is derived from an EMBL/GenBank/DDBJ whole genome shotgun (WGS) entry which is preliminary data.</text>
</comment>
<dbReference type="SMART" id="SM00829">
    <property type="entry name" value="PKS_ER"/>
    <property type="match status" value="1"/>
</dbReference>
<sequence length="341" mass="36498">MKALVVNTVGKYQLEDVDIPCPGSGEVLVQVEFAAQNPADWPDLGESGRYVGERVAGMVHGGISPMFYFSTISTHTLSLPKGAARNGAFAEFLIAQAELLFHLPDEVSLEDGAQIAVAAMSACLGLYQTLKLPTPYDPPTESPTAIVVWSGATAVGRYVIQLAKLAGMRVFVTASPKQYDMLRRLGANDLFDYSDSFTGRDIFEASGGTLKYAVDCWSEGITPYQASSALSKDGGHIATVLPYLSRKKNVETTLISAYAVYGKDIVFPFPSTADLVSAANGKTYAKLISKLLAEGKLQLGPVKLFPNGLSGVVKGMEYSRLGKVHGEKIVYRIADTPGLRG</sequence>
<dbReference type="InterPro" id="IPR013149">
    <property type="entry name" value="ADH-like_C"/>
</dbReference>
<organism evidence="2 3">
    <name type="scientific">Paramarasmius palmivorus</name>
    <dbReference type="NCBI Taxonomy" id="297713"/>
    <lineage>
        <taxon>Eukaryota</taxon>
        <taxon>Fungi</taxon>
        <taxon>Dikarya</taxon>
        <taxon>Basidiomycota</taxon>
        <taxon>Agaricomycotina</taxon>
        <taxon>Agaricomycetes</taxon>
        <taxon>Agaricomycetidae</taxon>
        <taxon>Agaricales</taxon>
        <taxon>Marasmiineae</taxon>
        <taxon>Marasmiaceae</taxon>
        <taxon>Paramarasmius</taxon>
    </lineage>
</organism>
<feature type="domain" description="Enoyl reductase (ER)" evidence="1">
    <location>
        <begin position="7"/>
        <end position="330"/>
    </location>
</feature>